<dbReference type="EMBL" id="JABEZX010000011">
    <property type="protein sequence ID" value="MBA0569629.1"/>
    <property type="molecule type" value="Genomic_DNA"/>
</dbReference>
<name>A0A7J8MY48_9ROSI</name>
<feature type="signal peptide" evidence="1">
    <location>
        <begin position="1"/>
        <end position="23"/>
    </location>
</feature>
<keyword evidence="4" id="KW-1185">Reference proteome</keyword>
<evidence type="ECO:0000313" key="3">
    <source>
        <dbReference type="EMBL" id="MBA0569629.1"/>
    </source>
</evidence>
<gene>
    <name evidence="3" type="ORF">Golob_003348</name>
</gene>
<feature type="domain" description="Cathepsin propeptide inhibitor" evidence="2">
    <location>
        <begin position="35"/>
        <end position="78"/>
    </location>
</feature>
<comment type="caution">
    <text evidence="3">The sequence shown here is derived from an EMBL/GenBank/DDBJ whole genome shotgun (WGS) entry which is preliminary data.</text>
</comment>
<protein>
    <recommendedName>
        <fullName evidence="2">Cathepsin propeptide inhibitor domain-containing protein</fullName>
    </recommendedName>
</protein>
<keyword evidence="1" id="KW-0732">Signal</keyword>
<dbReference type="SMART" id="SM00848">
    <property type="entry name" value="Inhibitor_I29"/>
    <property type="match status" value="1"/>
</dbReference>
<dbReference type="SUPFAM" id="SSF54001">
    <property type="entry name" value="Cysteine proteinases"/>
    <property type="match status" value="1"/>
</dbReference>
<dbReference type="InterPro" id="IPR038765">
    <property type="entry name" value="Papain-like_cys_pep_sf"/>
</dbReference>
<dbReference type="Pfam" id="PF08246">
    <property type="entry name" value="Inhibitor_I29"/>
    <property type="match status" value="1"/>
</dbReference>
<dbReference type="Proteomes" id="UP000593572">
    <property type="component" value="Unassembled WGS sequence"/>
</dbReference>
<dbReference type="InterPro" id="IPR013201">
    <property type="entry name" value="Prot_inhib_I29"/>
</dbReference>
<feature type="chain" id="PRO_5029759727" description="Cathepsin propeptide inhibitor domain-containing protein" evidence="1">
    <location>
        <begin position="24"/>
        <end position="81"/>
    </location>
</feature>
<feature type="non-terminal residue" evidence="3">
    <location>
        <position position="81"/>
    </location>
</feature>
<evidence type="ECO:0000256" key="1">
    <source>
        <dbReference type="SAM" id="SignalP"/>
    </source>
</evidence>
<dbReference type="Gene3D" id="1.10.287.2250">
    <property type="match status" value="1"/>
</dbReference>
<evidence type="ECO:0000313" key="4">
    <source>
        <dbReference type="Proteomes" id="UP000593572"/>
    </source>
</evidence>
<evidence type="ECO:0000259" key="2">
    <source>
        <dbReference type="SMART" id="SM00848"/>
    </source>
</evidence>
<sequence length="81" mass="9408">MASGRQYLALLFILGIWVSQASSRSIPEVSMSDRFEQWMASYGRVYQDPSEKDKRFQIFKENVEYIESHNAGHTAKKYKLG</sequence>
<reference evidence="3 4" key="1">
    <citation type="journal article" date="2019" name="Genome Biol. Evol.">
        <title>Insights into the evolution of the New World diploid cottons (Gossypium, subgenus Houzingenia) based on genome sequencing.</title>
        <authorList>
            <person name="Grover C.E."/>
            <person name="Arick M.A. 2nd"/>
            <person name="Thrash A."/>
            <person name="Conover J.L."/>
            <person name="Sanders W.S."/>
            <person name="Peterson D.G."/>
            <person name="Frelichowski J.E."/>
            <person name="Scheffler J.A."/>
            <person name="Scheffler B.E."/>
            <person name="Wendel J.F."/>
        </authorList>
    </citation>
    <scope>NUCLEOTIDE SEQUENCE [LARGE SCALE GENOMIC DNA]</scope>
    <source>
        <strain evidence="3">157</strain>
        <tissue evidence="3">Leaf</tissue>
    </source>
</reference>
<accession>A0A7J8MY48</accession>
<proteinExistence type="predicted"/>
<dbReference type="AlphaFoldDB" id="A0A7J8MY48"/>
<organism evidence="3 4">
    <name type="scientific">Gossypium lobatum</name>
    <dbReference type="NCBI Taxonomy" id="34289"/>
    <lineage>
        <taxon>Eukaryota</taxon>
        <taxon>Viridiplantae</taxon>
        <taxon>Streptophyta</taxon>
        <taxon>Embryophyta</taxon>
        <taxon>Tracheophyta</taxon>
        <taxon>Spermatophyta</taxon>
        <taxon>Magnoliopsida</taxon>
        <taxon>eudicotyledons</taxon>
        <taxon>Gunneridae</taxon>
        <taxon>Pentapetalae</taxon>
        <taxon>rosids</taxon>
        <taxon>malvids</taxon>
        <taxon>Malvales</taxon>
        <taxon>Malvaceae</taxon>
        <taxon>Malvoideae</taxon>
        <taxon>Gossypium</taxon>
    </lineage>
</organism>